<comment type="caution">
    <text evidence="2">The sequence shown here is derived from an EMBL/GenBank/DDBJ whole genome shotgun (WGS) entry which is preliminary data.</text>
</comment>
<dbReference type="AlphaFoldDB" id="A0A6B0T5F5"/>
<reference evidence="2 3" key="1">
    <citation type="submission" date="2019-12" db="EMBL/GenBank/DDBJ databases">
        <title>Isolation and characterization of three novel carbon monoxide-oxidizing members of Halobacteria from salione crusts and soils.</title>
        <authorList>
            <person name="Myers M.R."/>
            <person name="King G.M."/>
        </authorList>
    </citation>
    <scope>NUCLEOTIDE SEQUENCE [LARGE SCALE GENOMIC DNA]</scope>
    <source>
        <strain evidence="2 3">WSA2</strain>
    </source>
</reference>
<organism evidence="2 3">
    <name type="scientific">Halobaculum saliterrae</name>
    <dbReference type="NCBI Taxonomy" id="2073113"/>
    <lineage>
        <taxon>Archaea</taxon>
        <taxon>Methanobacteriati</taxon>
        <taxon>Methanobacteriota</taxon>
        <taxon>Stenosarchaea group</taxon>
        <taxon>Halobacteria</taxon>
        <taxon>Halobacteriales</taxon>
        <taxon>Haloferacaceae</taxon>
        <taxon>Halobaculum</taxon>
    </lineage>
</organism>
<dbReference type="Pfam" id="PF18545">
    <property type="entry name" value="HalOD1"/>
    <property type="match status" value="1"/>
</dbReference>
<name>A0A6B0T5F5_9EURY</name>
<dbReference type="RefSeq" id="WP_159666743.1">
    <property type="nucleotide sequence ID" value="NZ_WUUS01000006.1"/>
</dbReference>
<sequence>MSKQETRRRAAAERRPSELVVEHVAAAEGVSPAALEDRLHDAVDPEALDGVVRSGSPDVEVTVRFGGYLVTVVGGRTPEVTVRPVD</sequence>
<dbReference type="EMBL" id="WUUS01000006">
    <property type="protein sequence ID" value="MXR41729.1"/>
    <property type="molecule type" value="Genomic_DNA"/>
</dbReference>
<feature type="domain" description="Halobacterial output" evidence="1">
    <location>
        <begin position="13"/>
        <end position="80"/>
    </location>
</feature>
<dbReference type="InterPro" id="IPR040624">
    <property type="entry name" value="HalOD1"/>
</dbReference>
<dbReference type="OrthoDB" id="271604at2157"/>
<gene>
    <name evidence="2" type="ORF">GRX01_10315</name>
</gene>
<evidence type="ECO:0000259" key="1">
    <source>
        <dbReference type="Pfam" id="PF18545"/>
    </source>
</evidence>
<proteinExistence type="predicted"/>
<evidence type="ECO:0000313" key="3">
    <source>
        <dbReference type="Proteomes" id="UP000437065"/>
    </source>
</evidence>
<keyword evidence="3" id="KW-1185">Reference proteome</keyword>
<accession>A0A6B0T5F5</accession>
<evidence type="ECO:0000313" key="2">
    <source>
        <dbReference type="EMBL" id="MXR41729.1"/>
    </source>
</evidence>
<protein>
    <recommendedName>
        <fullName evidence="1">Halobacterial output domain-containing protein</fullName>
    </recommendedName>
</protein>
<dbReference type="Proteomes" id="UP000437065">
    <property type="component" value="Unassembled WGS sequence"/>
</dbReference>